<feature type="region of interest" description="Disordered" evidence="1">
    <location>
        <begin position="585"/>
        <end position="637"/>
    </location>
</feature>
<keyword evidence="3" id="KW-1185">Reference proteome</keyword>
<feature type="compositionally biased region" description="Acidic residues" evidence="1">
    <location>
        <begin position="610"/>
        <end position="637"/>
    </location>
</feature>
<feature type="compositionally biased region" description="Gly residues" evidence="1">
    <location>
        <begin position="167"/>
        <end position="184"/>
    </location>
</feature>
<gene>
    <name evidence="2" type="ORF">MCHLO_06016</name>
</gene>
<feature type="compositionally biased region" description="Basic and acidic residues" evidence="1">
    <location>
        <begin position="133"/>
        <end position="150"/>
    </location>
</feature>
<proteinExistence type="predicted"/>
<evidence type="ECO:0000256" key="1">
    <source>
        <dbReference type="SAM" id="MobiDB-lite"/>
    </source>
</evidence>
<sequence length="637" mass="70398">MPLRGLPSVAPPLSCLTTGGMRRTYHCKDCVLNGGTSHTVYTRDQARHRAAIAEFLAAEPASAPAVETPVATAETIDDVDSLGNFFAALVVTDDGPSVRTQQHSRLFSSRHDFPDVPLGTKAVSGYRLHKRKEPPTDAEQDKNKRPRPDTEGPGESSSTSEPSGTRSRGGGAAGSGGGGGSRGGTGRKKGKEVPPMKNLTKTAFHRWIRALAGIISARSTLSPADDYIKHFEQRFLPVDDLREHIKSLVEQSKKPNAEIKQRASRLLTEVKGQVALAEGQIAKDIAKISWEHLSTAFATVVAAGLLRFYPDVFGNIGSAYNKLHRHLAVATFQDAVNVFGLTQLQVSMTSASDTTYLNGIFDKFLLTLARVSKRAQRNPESLEDSAELEATTKRRGRLCTSRYEQAKTEGLRVRVVCLIGNPECHSDDEVLDEPIPVKEPGEKPYKILTQARVKVGRHPGLTGIIRHLDSKILDKWIRNRKGPRPNTRKTDELLPPSALSSKLPAATYTRPDHKKETRTPLDFFSLQYFNNVLDLEEKSRYAAHGVAMAALDDAVWNPTKNWATMGTAEFRLKYEPAALAQYNVPTEEEMEQARLRREKEARRQKKKAGEEDDDSDDEASETDLEDTDVEDAMEEER</sequence>
<feature type="compositionally biased region" description="Basic and acidic residues" evidence="1">
    <location>
        <begin position="591"/>
        <end position="601"/>
    </location>
</feature>
<accession>A0ABQ0LBX8</accession>
<feature type="region of interest" description="Disordered" evidence="1">
    <location>
        <begin position="479"/>
        <end position="498"/>
    </location>
</feature>
<dbReference type="Proteomes" id="UP000815677">
    <property type="component" value="Unassembled WGS sequence"/>
</dbReference>
<name>A0ABQ0LBX8_MYCCL</name>
<evidence type="ECO:0000313" key="2">
    <source>
        <dbReference type="EMBL" id="GAT48634.1"/>
    </source>
</evidence>
<reference evidence="2" key="1">
    <citation type="submission" date="2014-09" db="EMBL/GenBank/DDBJ databases">
        <title>Genome sequence of the luminous mushroom Mycena chlorophos for searching fungal bioluminescence genes.</title>
        <authorList>
            <person name="Tanaka Y."/>
            <person name="Kasuga D."/>
            <person name="Oba Y."/>
            <person name="Hase S."/>
            <person name="Sato K."/>
            <person name="Oba Y."/>
            <person name="Sakakibara Y."/>
        </authorList>
    </citation>
    <scope>NUCLEOTIDE SEQUENCE</scope>
</reference>
<feature type="region of interest" description="Disordered" evidence="1">
    <location>
        <begin position="101"/>
        <end position="198"/>
    </location>
</feature>
<dbReference type="EMBL" id="DF844765">
    <property type="protein sequence ID" value="GAT48634.1"/>
    <property type="molecule type" value="Genomic_DNA"/>
</dbReference>
<protein>
    <submittedName>
        <fullName evidence="2">Uncharacterized protein</fullName>
    </submittedName>
</protein>
<organism evidence="2 3">
    <name type="scientific">Mycena chlorophos</name>
    <name type="common">Agaric fungus</name>
    <name type="synonym">Agaricus chlorophos</name>
    <dbReference type="NCBI Taxonomy" id="658473"/>
    <lineage>
        <taxon>Eukaryota</taxon>
        <taxon>Fungi</taxon>
        <taxon>Dikarya</taxon>
        <taxon>Basidiomycota</taxon>
        <taxon>Agaricomycotina</taxon>
        <taxon>Agaricomycetes</taxon>
        <taxon>Agaricomycetidae</taxon>
        <taxon>Agaricales</taxon>
        <taxon>Marasmiineae</taxon>
        <taxon>Mycenaceae</taxon>
        <taxon>Mycena</taxon>
    </lineage>
</organism>
<feature type="compositionally biased region" description="Low complexity" evidence="1">
    <location>
        <begin position="151"/>
        <end position="166"/>
    </location>
</feature>
<evidence type="ECO:0000313" key="3">
    <source>
        <dbReference type="Proteomes" id="UP000815677"/>
    </source>
</evidence>